<dbReference type="Pfam" id="PF00768">
    <property type="entry name" value="Peptidase_S11"/>
    <property type="match status" value="1"/>
</dbReference>
<evidence type="ECO:0000256" key="10">
    <source>
        <dbReference type="SAM" id="SignalP"/>
    </source>
</evidence>
<keyword evidence="5" id="KW-0573">Peptidoglycan synthesis</keyword>
<dbReference type="InterPro" id="IPR012338">
    <property type="entry name" value="Beta-lactam/transpept-like"/>
</dbReference>
<feature type="active site" evidence="7">
    <location>
        <position position="204"/>
    </location>
</feature>
<evidence type="ECO:0000256" key="9">
    <source>
        <dbReference type="RuleBase" id="RU004016"/>
    </source>
</evidence>
<dbReference type="InterPro" id="IPR018044">
    <property type="entry name" value="Peptidase_S11"/>
</dbReference>
<accession>A0A227KRY7</accession>
<evidence type="ECO:0000256" key="6">
    <source>
        <dbReference type="ARBA" id="ARBA00023316"/>
    </source>
</evidence>
<comment type="caution">
    <text evidence="12">The sequence shown here is derived from an EMBL/GenBank/DDBJ whole genome shotgun (WGS) entry which is preliminary data.</text>
</comment>
<evidence type="ECO:0000313" key="12">
    <source>
        <dbReference type="EMBL" id="OXE51263.1"/>
    </source>
</evidence>
<keyword evidence="6" id="KW-0961">Cell wall biogenesis/degradation</keyword>
<dbReference type="Proteomes" id="UP000214610">
    <property type="component" value="Unassembled WGS sequence"/>
</dbReference>
<feature type="domain" description="Peptidase S11 D-alanyl-D-alanine carboxypeptidase A N-terminal" evidence="11">
    <location>
        <begin position="119"/>
        <end position="338"/>
    </location>
</feature>
<evidence type="ECO:0000256" key="8">
    <source>
        <dbReference type="PIRSR" id="PIRSR618044-2"/>
    </source>
</evidence>
<dbReference type="PANTHER" id="PTHR21581">
    <property type="entry name" value="D-ALANYL-D-ALANINE CARBOXYPEPTIDASE"/>
    <property type="match status" value="1"/>
</dbReference>
<feature type="signal peptide" evidence="10">
    <location>
        <begin position="1"/>
        <end position="25"/>
    </location>
</feature>
<feature type="chain" id="PRO_5011232430" evidence="10">
    <location>
        <begin position="26"/>
        <end position="369"/>
    </location>
</feature>
<feature type="active site" description="Acyl-ester intermediate" evidence="7">
    <location>
        <position position="148"/>
    </location>
</feature>
<gene>
    <name evidence="12" type="ORF">ADH67_02925</name>
</gene>
<dbReference type="Gene3D" id="3.40.710.10">
    <property type="entry name" value="DD-peptidase/beta-lactamase superfamily"/>
    <property type="match status" value="1"/>
</dbReference>
<feature type="active site" description="Proton acceptor" evidence="7">
    <location>
        <position position="151"/>
    </location>
</feature>
<dbReference type="RefSeq" id="WP_066591463.1">
    <property type="nucleotide sequence ID" value="NZ_CAJTBZ010000009.1"/>
</dbReference>
<dbReference type="EMBL" id="NHMP01000001">
    <property type="protein sequence ID" value="OXE51263.1"/>
    <property type="molecule type" value="Genomic_DNA"/>
</dbReference>
<keyword evidence="2 10" id="KW-0732">Signal</keyword>
<dbReference type="PANTHER" id="PTHR21581:SF26">
    <property type="entry name" value="D-ALANYL-D-ALANINE ENDOPEPTIDASE"/>
    <property type="match status" value="1"/>
</dbReference>
<keyword evidence="13" id="KW-1185">Reference proteome</keyword>
<dbReference type="GeneID" id="78363469"/>
<keyword evidence="12" id="KW-0121">Carboxypeptidase</keyword>
<name>A0A227KRY7_9BURK</name>
<dbReference type="GO" id="GO:0009002">
    <property type="term" value="F:serine-type D-Ala-D-Ala carboxypeptidase activity"/>
    <property type="evidence" value="ECO:0007669"/>
    <property type="project" value="InterPro"/>
</dbReference>
<sequence length="369" mass="40199">MRTWASFFCSVFLAFSLALSPTADAAPQKSKATATKTVKKKSAKAVKTKKVSAKKNVRKKAVVAASNKSVRKTAGKTTTSRKFAASKKVSKKRYAVRKVRGPSYAQLHGLRGSSDPLGLQTTAVLAYDMDSNEVLYEKNADERLPIASITKLMTALVIVESGVSLDEKFKVTKEDFVRSSARSKLRNGMYLSRKQALHLALMSSDNRAAHFLARTFPGGKARFIRDMNTKAAMIGMFDSVFYDSIGLNNENKSSALDLSRLLASAGEYDLIRELSTTPMAQIPVGRRLVTSRTTNSFVANDNWDVSLQKTGLTTAAGYCLAMETEIGGKTVAIIFLDSPNKAARNQDAEKLKAWLSGQFMTASASEDSN</sequence>
<evidence type="ECO:0000313" key="13">
    <source>
        <dbReference type="Proteomes" id="UP000214610"/>
    </source>
</evidence>
<dbReference type="GO" id="GO:0008360">
    <property type="term" value="P:regulation of cell shape"/>
    <property type="evidence" value="ECO:0007669"/>
    <property type="project" value="UniProtKB-KW"/>
</dbReference>
<dbReference type="GO" id="GO:0009252">
    <property type="term" value="P:peptidoglycan biosynthetic process"/>
    <property type="evidence" value="ECO:0007669"/>
    <property type="project" value="UniProtKB-KW"/>
</dbReference>
<dbReference type="AlphaFoldDB" id="A0A227KRY7"/>
<protein>
    <submittedName>
        <fullName evidence="12">D-alanyl-D-alanine carboxypeptidase</fullName>
    </submittedName>
</protein>
<dbReference type="GO" id="GO:0071555">
    <property type="term" value="P:cell wall organization"/>
    <property type="evidence" value="ECO:0007669"/>
    <property type="project" value="UniProtKB-KW"/>
</dbReference>
<dbReference type="GO" id="GO:0006508">
    <property type="term" value="P:proteolysis"/>
    <property type="evidence" value="ECO:0007669"/>
    <property type="project" value="InterPro"/>
</dbReference>
<evidence type="ECO:0000256" key="5">
    <source>
        <dbReference type="ARBA" id="ARBA00022984"/>
    </source>
</evidence>
<evidence type="ECO:0000256" key="1">
    <source>
        <dbReference type="ARBA" id="ARBA00007164"/>
    </source>
</evidence>
<keyword evidence="3" id="KW-0378">Hydrolase</keyword>
<evidence type="ECO:0000256" key="7">
    <source>
        <dbReference type="PIRSR" id="PIRSR618044-1"/>
    </source>
</evidence>
<dbReference type="SUPFAM" id="SSF56601">
    <property type="entry name" value="beta-lactamase/transpeptidase-like"/>
    <property type="match status" value="1"/>
</dbReference>
<evidence type="ECO:0000256" key="2">
    <source>
        <dbReference type="ARBA" id="ARBA00022729"/>
    </source>
</evidence>
<comment type="similarity">
    <text evidence="1 9">Belongs to the peptidase S11 family.</text>
</comment>
<dbReference type="InterPro" id="IPR001967">
    <property type="entry name" value="Peptidase_S11_N"/>
</dbReference>
<evidence type="ECO:0000256" key="3">
    <source>
        <dbReference type="ARBA" id="ARBA00022801"/>
    </source>
</evidence>
<proteinExistence type="inferred from homology"/>
<evidence type="ECO:0000256" key="4">
    <source>
        <dbReference type="ARBA" id="ARBA00022960"/>
    </source>
</evidence>
<keyword evidence="12" id="KW-0645">Protease</keyword>
<dbReference type="PRINTS" id="PR00725">
    <property type="entry name" value="DADACBPTASE1"/>
</dbReference>
<keyword evidence="4" id="KW-0133">Cell shape</keyword>
<organism evidence="12 13">
    <name type="scientific">Turicimonas muris</name>
    <dbReference type="NCBI Taxonomy" id="1796652"/>
    <lineage>
        <taxon>Bacteria</taxon>
        <taxon>Pseudomonadati</taxon>
        <taxon>Pseudomonadota</taxon>
        <taxon>Betaproteobacteria</taxon>
        <taxon>Burkholderiales</taxon>
        <taxon>Sutterellaceae</taxon>
        <taxon>Turicimonas</taxon>
    </lineage>
</organism>
<feature type="binding site" evidence="8">
    <location>
        <position position="309"/>
    </location>
    <ligand>
        <name>substrate</name>
    </ligand>
</feature>
<reference evidence="13" key="1">
    <citation type="submission" date="2017-05" db="EMBL/GenBank/DDBJ databases">
        <title>Improved OligoMM genomes.</title>
        <authorList>
            <person name="Garzetti D."/>
        </authorList>
    </citation>
    <scope>NUCLEOTIDE SEQUENCE [LARGE SCALE GENOMIC DNA]</scope>
    <source>
        <strain evidence="13">YL45</strain>
    </source>
</reference>
<evidence type="ECO:0000259" key="11">
    <source>
        <dbReference type="Pfam" id="PF00768"/>
    </source>
</evidence>